<sequence>MTTYYWDSTPLADPETAAARDTLVRHSRGPEFTDAFLKLLRSGQRVPVAIALARYQYSEAESRWGSDNPAESVSAEVLDRARALLSYPPMKAFESGATRDEADHASALSAMMNLADVRDADLIANVIERSSEPEVLAAASMAAHRPFELAEVPNPRLVEAIGRRATDESLGPDIRAEVLRALGYAHCARGLEIALGLAESCDVTLQVAAAQVLAAAHLATHRDVVERLRASWPEGTIDVGNVDILLQW</sequence>
<evidence type="ECO:0008006" key="3">
    <source>
        <dbReference type="Google" id="ProtNLM"/>
    </source>
</evidence>
<name>A0A1T3NQ02_9ACTN</name>
<dbReference type="STRING" id="159449.B4N89_32715"/>
<dbReference type="AlphaFoldDB" id="A0A1T3NQ02"/>
<comment type="caution">
    <text evidence="1">The sequence shown here is derived from an EMBL/GenBank/DDBJ whole genome shotgun (WGS) entry which is preliminary data.</text>
</comment>
<dbReference type="Proteomes" id="UP000190037">
    <property type="component" value="Unassembled WGS sequence"/>
</dbReference>
<protein>
    <recommendedName>
        <fullName evidence="3">HEAT repeat domain-containing protein</fullName>
    </recommendedName>
</protein>
<evidence type="ECO:0000313" key="2">
    <source>
        <dbReference type="Proteomes" id="UP000190037"/>
    </source>
</evidence>
<proteinExistence type="predicted"/>
<dbReference type="EMBL" id="MWQN01000002">
    <property type="protein sequence ID" value="OPC78889.1"/>
    <property type="molecule type" value="Genomic_DNA"/>
</dbReference>
<evidence type="ECO:0000313" key="1">
    <source>
        <dbReference type="EMBL" id="OPC78889.1"/>
    </source>
</evidence>
<keyword evidence="2" id="KW-1185">Reference proteome</keyword>
<organism evidence="1 2">
    <name type="scientific">Embleya scabrispora</name>
    <dbReference type="NCBI Taxonomy" id="159449"/>
    <lineage>
        <taxon>Bacteria</taxon>
        <taxon>Bacillati</taxon>
        <taxon>Actinomycetota</taxon>
        <taxon>Actinomycetes</taxon>
        <taxon>Kitasatosporales</taxon>
        <taxon>Streptomycetaceae</taxon>
        <taxon>Embleya</taxon>
    </lineage>
</organism>
<accession>A0A1T3NQ02</accession>
<gene>
    <name evidence="1" type="ORF">B4N89_32715</name>
</gene>
<reference evidence="1 2" key="1">
    <citation type="submission" date="2017-03" db="EMBL/GenBank/DDBJ databases">
        <title>Draft genome sequence of Streptomyces scabrisporus NF3, endophyte isolated from Amphipterygium adstringens.</title>
        <authorList>
            <person name="Vazquez M."/>
            <person name="Ceapa C.D."/>
            <person name="Rodriguez Luna D."/>
            <person name="Sanchez Esquivel S."/>
        </authorList>
    </citation>
    <scope>NUCLEOTIDE SEQUENCE [LARGE SCALE GENOMIC DNA]</scope>
    <source>
        <strain evidence="1 2">NF3</strain>
    </source>
</reference>